<dbReference type="AlphaFoldDB" id="A0A9D1FEI0"/>
<evidence type="ECO:0000256" key="2">
    <source>
        <dbReference type="ARBA" id="ARBA00022475"/>
    </source>
</evidence>
<keyword evidence="4 7" id="KW-1133">Transmembrane helix</keyword>
<feature type="transmembrane region" description="Helical" evidence="7">
    <location>
        <begin position="21"/>
        <end position="41"/>
    </location>
</feature>
<feature type="transmembrane region" description="Helical" evidence="7">
    <location>
        <begin position="229"/>
        <end position="247"/>
    </location>
</feature>
<evidence type="ECO:0000256" key="5">
    <source>
        <dbReference type="ARBA" id="ARBA00023136"/>
    </source>
</evidence>
<feature type="transmembrane region" description="Helical" evidence="7">
    <location>
        <begin position="362"/>
        <end position="381"/>
    </location>
</feature>
<dbReference type="PANTHER" id="PTHR47089">
    <property type="entry name" value="ABC TRANSPORTER, PERMEASE PROTEIN"/>
    <property type="match status" value="1"/>
</dbReference>
<evidence type="ECO:0000313" key="9">
    <source>
        <dbReference type="Proteomes" id="UP000824001"/>
    </source>
</evidence>
<dbReference type="Proteomes" id="UP000824001">
    <property type="component" value="Unassembled WGS sequence"/>
</dbReference>
<dbReference type="GO" id="GO:0022857">
    <property type="term" value="F:transmembrane transporter activity"/>
    <property type="evidence" value="ECO:0007669"/>
    <property type="project" value="InterPro"/>
</dbReference>
<evidence type="ECO:0000256" key="1">
    <source>
        <dbReference type="ARBA" id="ARBA00004651"/>
    </source>
</evidence>
<accession>A0A9D1FEI0</accession>
<feature type="compositionally biased region" description="Basic and acidic residues" evidence="6">
    <location>
        <begin position="406"/>
        <end position="426"/>
    </location>
</feature>
<evidence type="ECO:0000256" key="4">
    <source>
        <dbReference type="ARBA" id="ARBA00022989"/>
    </source>
</evidence>
<dbReference type="EMBL" id="DVJK01000200">
    <property type="protein sequence ID" value="HIS67320.1"/>
    <property type="molecule type" value="Genomic_DNA"/>
</dbReference>
<reference evidence="8" key="2">
    <citation type="journal article" date="2021" name="PeerJ">
        <title>Extensive microbial diversity within the chicken gut microbiome revealed by metagenomics and culture.</title>
        <authorList>
            <person name="Gilroy R."/>
            <person name="Ravi A."/>
            <person name="Getino M."/>
            <person name="Pursley I."/>
            <person name="Horton D.L."/>
            <person name="Alikhan N.F."/>
            <person name="Baker D."/>
            <person name="Gharbi K."/>
            <person name="Hall N."/>
            <person name="Watson M."/>
            <person name="Adriaenssens E.M."/>
            <person name="Foster-Nyarko E."/>
            <person name="Jarju S."/>
            <person name="Secka A."/>
            <person name="Antonio M."/>
            <person name="Oren A."/>
            <person name="Chaudhuri R.R."/>
            <person name="La Ragione R."/>
            <person name="Hildebrand F."/>
            <person name="Pallen M.J."/>
        </authorList>
    </citation>
    <scope>NUCLEOTIDE SEQUENCE</scope>
    <source>
        <strain evidence="8">ChiHjej10B9-9673</strain>
    </source>
</reference>
<dbReference type="Pfam" id="PF02653">
    <property type="entry name" value="BPD_transp_2"/>
    <property type="match status" value="1"/>
</dbReference>
<evidence type="ECO:0000256" key="7">
    <source>
        <dbReference type="SAM" id="Phobius"/>
    </source>
</evidence>
<evidence type="ECO:0000256" key="6">
    <source>
        <dbReference type="SAM" id="MobiDB-lite"/>
    </source>
</evidence>
<keyword evidence="5 7" id="KW-0472">Membrane</keyword>
<evidence type="ECO:0000313" key="8">
    <source>
        <dbReference type="EMBL" id="HIS67320.1"/>
    </source>
</evidence>
<dbReference type="CDD" id="cd06580">
    <property type="entry name" value="TM_PBP1_transp_TpRbsC_like"/>
    <property type="match status" value="1"/>
</dbReference>
<protein>
    <submittedName>
        <fullName evidence="8">ABC transporter permease</fullName>
    </submittedName>
</protein>
<evidence type="ECO:0000256" key="3">
    <source>
        <dbReference type="ARBA" id="ARBA00022692"/>
    </source>
</evidence>
<dbReference type="InterPro" id="IPR001851">
    <property type="entry name" value="ABC_transp_permease"/>
</dbReference>
<dbReference type="GO" id="GO:0005886">
    <property type="term" value="C:plasma membrane"/>
    <property type="evidence" value="ECO:0007669"/>
    <property type="project" value="UniProtKB-SubCell"/>
</dbReference>
<sequence>MKERLGEIYRKDGTRTVLASILSIIIGLAVGGIVVLIVGLASSNISPSSTWDGIRLVVFGIFSTGRDASANLSFGFNPTSIGNMLFRATPLIMTGLSVAVAYKTGLFNIGAPGQYLMGTMASLMLALGIPSEVVPPVIIWIIAFLGGMAAGAVWGAIPGLVKAYLNINEVLASIMTNWIAANVVTWAFEASNFKNVVESTKSGYIYKTTFNDVATGKLGLDAIFPGSQVNGGIIIAIVIAILMYILMTKTTLGYQLKACGSNRHAARYAGIKDKRNIVLSMAIAGALSAGGAALYYLSGNTEFAWQTYQALPDTGFNGIPVALLAACNPIGVIFTGIFMSMLDVAGTQLTALTPFNEYITDVVIATIVYLSAFSLVIKMLISGRKKRKKAKDAPAAETAPPEPEAETPKEDAPKEYAEAEKGGEAK</sequence>
<feature type="transmembrane region" description="Helical" evidence="7">
    <location>
        <begin position="277"/>
        <end position="297"/>
    </location>
</feature>
<dbReference type="PANTHER" id="PTHR47089:SF1">
    <property type="entry name" value="GUANOSINE ABC TRANSPORTER PERMEASE PROTEIN NUPP"/>
    <property type="match status" value="1"/>
</dbReference>
<feature type="transmembrane region" description="Helical" evidence="7">
    <location>
        <begin position="114"/>
        <end position="131"/>
    </location>
</feature>
<organism evidence="8 9">
    <name type="scientific">Candidatus Scatomorpha merdipullorum</name>
    <dbReference type="NCBI Taxonomy" id="2840927"/>
    <lineage>
        <taxon>Bacteria</taxon>
        <taxon>Bacillati</taxon>
        <taxon>Bacillota</taxon>
        <taxon>Clostridia</taxon>
        <taxon>Eubacteriales</taxon>
        <taxon>Candidatus Scatomorpha</taxon>
    </lineage>
</organism>
<feature type="transmembrane region" description="Helical" evidence="7">
    <location>
        <begin position="137"/>
        <end position="157"/>
    </location>
</feature>
<proteinExistence type="predicted"/>
<keyword evidence="2" id="KW-1003">Cell membrane</keyword>
<feature type="region of interest" description="Disordered" evidence="6">
    <location>
        <begin position="384"/>
        <end position="426"/>
    </location>
</feature>
<gene>
    <name evidence="8" type="ORF">IAC18_07125</name>
</gene>
<comment type="caution">
    <text evidence="8">The sequence shown here is derived from an EMBL/GenBank/DDBJ whole genome shotgun (WGS) entry which is preliminary data.</text>
</comment>
<feature type="transmembrane region" description="Helical" evidence="7">
    <location>
        <begin position="84"/>
        <end position="102"/>
    </location>
</feature>
<keyword evidence="3 7" id="KW-0812">Transmembrane</keyword>
<reference evidence="8" key="1">
    <citation type="submission" date="2020-10" db="EMBL/GenBank/DDBJ databases">
        <authorList>
            <person name="Gilroy R."/>
        </authorList>
    </citation>
    <scope>NUCLEOTIDE SEQUENCE</scope>
    <source>
        <strain evidence="8">ChiHjej10B9-9673</strain>
    </source>
</reference>
<comment type="subcellular location">
    <subcellularLocation>
        <location evidence="1">Cell membrane</location>
        <topology evidence="1">Multi-pass membrane protein</topology>
    </subcellularLocation>
</comment>
<name>A0A9D1FEI0_9FIRM</name>